<evidence type="ECO:0000256" key="2">
    <source>
        <dbReference type="ARBA" id="ARBA00001946"/>
    </source>
</evidence>
<comment type="catalytic activity">
    <reaction evidence="8">
        <text>O-phospho-L-threonyl-[protein] + H2O = L-threonyl-[protein] + phosphate</text>
        <dbReference type="Rhea" id="RHEA:47004"/>
        <dbReference type="Rhea" id="RHEA-COMP:11060"/>
        <dbReference type="Rhea" id="RHEA-COMP:11605"/>
        <dbReference type="ChEBI" id="CHEBI:15377"/>
        <dbReference type="ChEBI" id="CHEBI:30013"/>
        <dbReference type="ChEBI" id="CHEBI:43474"/>
        <dbReference type="ChEBI" id="CHEBI:61977"/>
        <dbReference type="EC" id="3.1.3.16"/>
    </reaction>
</comment>
<evidence type="ECO:0000256" key="3">
    <source>
        <dbReference type="ARBA" id="ARBA00006702"/>
    </source>
</evidence>
<comment type="similarity">
    <text evidence="3 8">Belongs to the PP2C family.</text>
</comment>
<keyword evidence="11" id="KW-1185">Reference proteome</keyword>
<dbReference type="EC" id="3.1.3.16" evidence="8"/>
<keyword evidence="8" id="KW-0904">Protein phosphatase</keyword>
<dbReference type="PANTHER" id="PTHR12320:SF59">
    <property type="entry name" value="PROTEIN PHOSPHATASE"/>
    <property type="match status" value="1"/>
</dbReference>
<keyword evidence="7 8" id="KW-0464">Manganese</keyword>
<dbReference type="GO" id="GO:0004722">
    <property type="term" value="F:protein serine/threonine phosphatase activity"/>
    <property type="evidence" value="ECO:0007669"/>
    <property type="project" value="UniProtKB-EC"/>
</dbReference>
<comment type="catalytic activity">
    <reaction evidence="8">
        <text>O-phospho-L-seryl-[protein] + H2O = L-seryl-[protein] + phosphate</text>
        <dbReference type="Rhea" id="RHEA:20629"/>
        <dbReference type="Rhea" id="RHEA-COMP:9863"/>
        <dbReference type="Rhea" id="RHEA-COMP:11604"/>
        <dbReference type="ChEBI" id="CHEBI:15377"/>
        <dbReference type="ChEBI" id="CHEBI:29999"/>
        <dbReference type="ChEBI" id="CHEBI:43474"/>
        <dbReference type="ChEBI" id="CHEBI:83421"/>
        <dbReference type="EC" id="3.1.3.16"/>
    </reaction>
</comment>
<dbReference type="PANTHER" id="PTHR12320">
    <property type="entry name" value="PROTEIN PHOSPHATASE 2C"/>
    <property type="match status" value="1"/>
</dbReference>
<dbReference type="GO" id="GO:0046872">
    <property type="term" value="F:metal ion binding"/>
    <property type="evidence" value="ECO:0007669"/>
    <property type="project" value="UniProtKB-UniRule"/>
</dbReference>
<protein>
    <recommendedName>
        <fullName evidence="8">Protein phosphatase</fullName>
        <ecNumber evidence="8">3.1.3.16</ecNumber>
    </recommendedName>
</protein>
<feature type="domain" description="PPM-type phosphatase" evidence="9">
    <location>
        <begin position="346"/>
        <end position="585"/>
    </location>
</feature>
<dbReference type="FunFam" id="3.60.40.10:FF:000138">
    <property type="entry name" value="5-azacytidine resistance protein azr1"/>
    <property type="match status" value="1"/>
</dbReference>
<dbReference type="EMBL" id="SZYD01000009">
    <property type="protein sequence ID" value="KAD5317289.1"/>
    <property type="molecule type" value="Genomic_DNA"/>
</dbReference>
<dbReference type="PROSITE" id="PS51746">
    <property type="entry name" value="PPM_2"/>
    <property type="match status" value="1"/>
</dbReference>
<comment type="caution">
    <text evidence="10">The sequence shown here is derived from an EMBL/GenBank/DDBJ whole genome shotgun (WGS) entry which is preliminary data.</text>
</comment>
<dbReference type="Gene3D" id="3.60.40.10">
    <property type="entry name" value="PPM-type phosphatase domain"/>
    <property type="match status" value="2"/>
</dbReference>
<evidence type="ECO:0000256" key="1">
    <source>
        <dbReference type="ARBA" id="ARBA00001936"/>
    </source>
</evidence>
<accession>A0A5N6NSP1</accession>
<keyword evidence="5 8" id="KW-0378">Hydrolase</keyword>
<dbReference type="AlphaFoldDB" id="A0A5N6NSP1"/>
<evidence type="ECO:0000256" key="4">
    <source>
        <dbReference type="ARBA" id="ARBA00022723"/>
    </source>
</evidence>
<evidence type="ECO:0000313" key="10">
    <source>
        <dbReference type="EMBL" id="KAD5317289.1"/>
    </source>
</evidence>
<dbReference type="InterPro" id="IPR036457">
    <property type="entry name" value="PPM-type-like_dom_sf"/>
</dbReference>
<comment type="cofactor">
    <cofactor evidence="1 8">
        <name>Mn(2+)</name>
        <dbReference type="ChEBI" id="CHEBI:29035"/>
    </cofactor>
</comment>
<dbReference type="InterPro" id="IPR039123">
    <property type="entry name" value="PPTC7"/>
</dbReference>
<evidence type="ECO:0000256" key="7">
    <source>
        <dbReference type="ARBA" id="ARBA00023211"/>
    </source>
</evidence>
<dbReference type="Proteomes" id="UP000326396">
    <property type="component" value="Linkage Group LG17"/>
</dbReference>
<comment type="cofactor">
    <cofactor evidence="2 8">
        <name>Mg(2+)</name>
        <dbReference type="ChEBI" id="CHEBI:18420"/>
    </cofactor>
</comment>
<keyword evidence="6 8" id="KW-0460">Magnesium</keyword>
<reference evidence="10 11" key="1">
    <citation type="submission" date="2019-05" db="EMBL/GenBank/DDBJ databases">
        <title>Mikania micrantha, genome provides insights into the molecular mechanism of rapid growth.</title>
        <authorList>
            <person name="Liu B."/>
        </authorList>
    </citation>
    <scope>NUCLEOTIDE SEQUENCE [LARGE SCALE GENOMIC DNA]</scope>
    <source>
        <strain evidence="10">NLD-2019</strain>
        <tissue evidence="10">Leaf</tissue>
    </source>
</reference>
<evidence type="ECO:0000259" key="9">
    <source>
        <dbReference type="PROSITE" id="PS51746"/>
    </source>
</evidence>
<proteinExistence type="inferred from homology"/>
<evidence type="ECO:0000313" key="11">
    <source>
        <dbReference type="Proteomes" id="UP000326396"/>
    </source>
</evidence>
<dbReference type="OrthoDB" id="60843at2759"/>
<name>A0A5N6NSP1_9ASTR</name>
<keyword evidence="4 8" id="KW-0479">Metal-binding</keyword>
<dbReference type="Pfam" id="PF13672">
    <property type="entry name" value="PP2C_2"/>
    <property type="match status" value="1"/>
</dbReference>
<evidence type="ECO:0000256" key="8">
    <source>
        <dbReference type="RuleBase" id="RU366020"/>
    </source>
</evidence>
<sequence length="591" mass="64342">MSNYSKNKSELSKIGAEAFGDLLHGNFSTTTAPSHKPSPMLFPYQYKPQQAYVVQQAPAKTTETVITCYEALNKYGGTLVTDYPKRKHVARCYLLNSLKFVHIYLLAVAPVRAISRYCNLILDVEHLWTKIMPTGSLSKFNIPLGFGLRKGIKLQIKNQIQQRNRLFSKPAKTLVPKSDLEFGNLWENFQVTGVIKLHSCIFGYSRNPYFSKAMATSGSVAASGDLIVDNLISNCGNVSNFARPAGHFAERNRTYHAASLGVKNREPNKIRGDHGYFIFGVTQMRNNVNTFGGQLGRRYNTSSSTCYSDGGVSDEILKESSHDEAITSLAIEADGKGVLSRTIKLLSGSSYLPHPDKEETGGEDAHFICVDEQVIGVADGVGGWADVGVNAGLYSRSLMSNSMKAIQDEPKDGIDPARVLAKAHLATKARGSSTACIIALKNEGLHAINLGDSGFVVIRDGCTIFHSPVQQHDFNFTYQLANGNEGDQPSSGQVFKIPVEIGDVIVAGTDGLFDNLYNNEVTALVVQGVRSRVSPEVMARNIAELARVKALDRKRQSPFSAAAQEAGYRYHGGKLDDITVVVSFVTGPSGE</sequence>
<organism evidence="10 11">
    <name type="scientific">Mikania micrantha</name>
    <name type="common">bitter vine</name>
    <dbReference type="NCBI Taxonomy" id="192012"/>
    <lineage>
        <taxon>Eukaryota</taxon>
        <taxon>Viridiplantae</taxon>
        <taxon>Streptophyta</taxon>
        <taxon>Embryophyta</taxon>
        <taxon>Tracheophyta</taxon>
        <taxon>Spermatophyta</taxon>
        <taxon>Magnoliopsida</taxon>
        <taxon>eudicotyledons</taxon>
        <taxon>Gunneridae</taxon>
        <taxon>Pentapetalae</taxon>
        <taxon>asterids</taxon>
        <taxon>campanulids</taxon>
        <taxon>Asterales</taxon>
        <taxon>Asteraceae</taxon>
        <taxon>Asteroideae</taxon>
        <taxon>Heliantheae alliance</taxon>
        <taxon>Eupatorieae</taxon>
        <taxon>Mikania</taxon>
    </lineage>
</organism>
<dbReference type="SMART" id="SM00332">
    <property type="entry name" value="PP2Cc"/>
    <property type="match status" value="1"/>
</dbReference>
<dbReference type="SUPFAM" id="SSF81606">
    <property type="entry name" value="PP2C-like"/>
    <property type="match status" value="1"/>
</dbReference>
<dbReference type="InterPro" id="IPR001932">
    <property type="entry name" value="PPM-type_phosphatase-like_dom"/>
</dbReference>
<gene>
    <name evidence="10" type="ORF">E3N88_17235</name>
</gene>
<evidence type="ECO:0000256" key="5">
    <source>
        <dbReference type="ARBA" id="ARBA00022801"/>
    </source>
</evidence>
<evidence type="ECO:0000256" key="6">
    <source>
        <dbReference type="ARBA" id="ARBA00022842"/>
    </source>
</evidence>
<dbReference type="SMART" id="SM00331">
    <property type="entry name" value="PP2C_SIG"/>
    <property type="match status" value="1"/>
</dbReference>